<dbReference type="EMBL" id="MU251387">
    <property type="protein sequence ID" value="KAG9237424.1"/>
    <property type="molecule type" value="Genomic_DNA"/>
</dbReference>
<dbReference type="GO" id="GO:0050660">
    <property type="term" value="F:flavin adenine dinucleotide binding"/>
    <property type="evidence" value="ECO:0007669"/>
    <property type="project" value="TreeGrafter"/>
</dbReference>
<dbReference type="Proteomes" id="UP000824998">
    <property type="component" value="Unassembled WGS sequence"/>
</dbReference>
<dbReference type="Gene3D" id="3.50.50.60">
    <property type="entry name" value="FAD/NAD(P)-binding domain"/>
    <property type="match status" value="1"/>
</dbReference>
<accession>A0A9P7YP59</accession>
<dbReference type="AlphaFoldDB" id="A0A9P7YP59"/>
<dbReference type="InterPro" id="IPR023753">
    <property type="entry name" value="FAD/NAD-binding_dom"/>
</dbReference>
<reference evidence="2" key="1">
    <citation type="journal article" date="2021" name="IMA Fungus">
        <title>Genomic characterization of three marine fungi, including Emericellopsis atlantica sp. nov. with signatures of a generalist lifestyle and marine biomass degradation.</title>
        <authorList>
            <person name="Hagestad O.C."/>
            <person name="Hou L."/>
            <person name="Andersen J.H."/>
            <person name="Hansen E.H."/>
            <person name="Altermark B."/>
            <person name="Li C."/>
            <person name="Kuhnert E."/>
            <person name="Cox R.J."/>
            <person name="Crous P.W."/>
            <person name="Spatafora J.W."/>
            <person name="Lail K."/>
            <person name="Amirebrahimi M."/>
            <person name="Lipzen A."/>
            <person name="Pangilinan J."/>
            <person name="Andreopoulos W."/>
            <person name="Hayes R.D."/>
            <person name="Ng V."/>
            <person name="Grigoriev I.V."/>
            <person name="Jackson S.A."/>
            <person name="Sutton T.D.S."/>
            <person name="Dobson A.D.W."/>
            <person name="Rama T."/>
        </authorList>
    </citation>
    <scope>NUCLEOTIDE SEQUENCE</scope>
    <source>
        <strain evidence="2">TRa018bII</strain>
    </source>
</reference>
<gene>
    <name evidence="2" type="ORF">BJ875DRAFT_156982</name>
</gene>
<protein>
    <recommendedName>
        <fullName evidence="1">FAD/NAD(P)-binding domain-containing protein</fullName>
    </recommendedName>
</protein>
<name>A0A9P7YP59_9HELO</name>
<dbReference type="PANTHER" id="PTHR43735:SF5">
    <property type="entry name" value="FAD_NAD(P)-BINDING DOMAIN-CONTAINING PROTEIN"/>
    <property type="match status" value="1"/>
</dbReference>
<dbReference type="GO" id="GO:0004174">
    <property type="term" value="F:electron-transferring-flavoprotein dehydrogenase activity"/>
    <property type="evidence" value="ECO:0007669"/>
    <property type="project" value="TreeGrafter"/>
</dbReference>
<keyword evidence="3" id="KW-1185">Reference proteome</keyword>
<dbReference type="Gene3D" id="3.50.50.100">
    <property type="match status" value="1"/>
</dbReference>
<evidence type="ECO:0000259" key="1">
    <source>
        <dbReference type="Pfam" id="PF07992"/>
    </source>
</evidence>
<dbReference type="PRINTS" id="PR00469">
    <property type="entry name" value="PNDRDTASEII"/>
</dbReference>
<dbReference type="OrthoDB" id="202203at2759"/>
<evidence type="ECO:0000313" key="2">
    <source>
        <dbReference type="EMBL" id="KAG9237424.1"/>
    </source>
</evidence>
<proteinExistence type="predicted"/>
<comment type="caution">
    <text evidence="2">The sequence shown here is derived from an EMBL/GenBank/DDBJ whole genome shotgun (WGS) entry which is preliminary data.</text>
</comment>
<dbReference type="InterPro" id="IPR036188">
    <property type="entry name" value="FAD/NAD-bd_sf"/>
</dbReference>
<dbReference type="GO" id="GO:0005737">
    <property type="term" value="C:cytoplasm"/>
    <property type="evidence" value="ECO:0007669"/>
    <property type="project" value="TreeGrafter"/>
</dbReference>
<dbReference type="PRINTS" id="PR00368">
    <property type="entry name" value="FADPNR"/>
</dbReference>
<evidence type="ECO:0000313" key="3">
    <source>
        <dbReference type="Proteomes" id="UP000824998"/>
    </source>
</evidence>
<feature type="domain" description="FAD/NAD(P)-binding" evidence="1">
    <location>
        <begin position="54"/>
        <end position="344"/>
    </location>
</feature>
<dbReference type="Pfam" id="PF07992">
    <property type="entry name" value="Pyr_redox_2"/>
    <property type="match status" value="1"/>
</dbReference>
<dbReference type="SUPFAM" id="SSF51905">
    <property type="entry name" value="FAD/NAD(P)-binding domain"/>
    <property type="match status" value="1"/>
</dbReference>
<sequence length="430" mass="47617">MLGKRILFVKLVIFSIKLYLDILFRSVSTAIRKQVYKLPFLKSKPPPPDAGERNIVIVGASFAGYFAARLLATSLPPNTPFRVVVIEPHSHFNFTWVFPRFCVVKGHEHKAFIPYGKYIPENLIRWVQDRVQTVERTHVQLKGGEKVSYEFLLVATGSGATDGLPSRVREDEKGEGTRSLRKMQTKIEETKRLVVVGGGAAGVELAADAKGQYPEKQVVLVHSREALMNRFGMELQVASLEGLKTLGVNVILGERLVSEDVVEKNVTLSSGRKVDCDFLIHCSGQRPASDILASLTSTSINPSGHLRVKSTLQIADDSLPNIYACGDVADTGEHNPNARHAMQQAKIASDNIVLAARGKKKQYTYKPHWAESVIKLTLGLDKSVTHFGNGKTELLFPAEEKDLALMCDGSWKHWGVTPFEDDFEGETPKK</sequence>
<organism evidence="2 3">
    <name type="scientific">Amylocarpus encephaloides</name>
    <dbReference type="NCBI Taxonomy" id="45428"/>
    <lineage>
        <taxon>Eukaryota</taxon>
        <taxon>Fungi</taxon>
        <taxon>Dikarya</taxon>
        <taxon>Ascomycota</taxon>
        <taxon>Pezizomycotina</taxon>
        <taxon>Leotiomycetes</taxon>
        <taxon>Helotiales</taxon>
        <taxon>Helotiales incertae sedis</taxon>
        <taxon>Amylocarpus</taxon>
    </lineage>
</organism>
<dbReference type="PANTHER" id="PTHR43735">
    <property type="entry name" value="APOPTOSIS-INDUCING FACTOR 1"/>
    <property type="match status" value="1"/>
</dbReference>